<name>A0A679BAH7_ORYRU</name>
<proteinExistence type="predicted"/>
<dbReference type="EMBL" id="AP018885">
    <property type="protein sequence ID" value="BBF90063.1"/>
    <property type="molecule type" value="Genomic_DNA"/>
</dbReference>
<gene>
    <name evidence="2" type="primary">ORUFIb0057L17.45</name>
    <name evidence="3" type="synonym">ORUFIa0098F13.2</name>
</gene>
<reference evidence="2" key="2">
    <citation type="submission" date="2018-08" db="EMBL/GenBank/DDBJ databases">
        <title>Oryza rufipogon genomic DNA, chromosome 11, BAC clone:ORUFIb0057L17.</title>
        <authorList>
            <person name="Wu J."/>
            <person name="Kanamori H."/>
        </authorList>
    </citation>
    <scope>NUCLEOTIDE SEQUENCE</scope>
    <source>
        <strain evidence="2">W1943</strain>
    </source>
</reference>
<accession>A0A679BAH7</accession>
<sequence length="161" mass="17684">MGLLKQRLQGGNDASSAATDRPNKTWFSPEEPIGRGKTQQRPKRKAAPTSVTAAGPKARPSPVVLLSRAKECMSASADHEQIPFAIKEESRPPLRFHSIHVVGLERKRVREKDGSPLPSTSPSSVAILRRQAAAARGHTPGRKLTAGFNAPSWHYRRRRLN</sequence>
<evidence type="ECO:0000313" key="2">
    <source>
        <dbReference type="EMBL" id="BBF90057.1"/>
    </source>
</evidence>
<dbReference type="AlphaFoldDB" id="A0A679BAH7"/>
<organism evidence="2">
    <name type="scientific">Oryza rufipogon</name>
    <name type="common">Brownbeard rice</name>
    <name type="synonym">Asian wild rice</name>
    <dbReference type="NCBI Taxonomy" id="4529"/>
    <lineage>
        <taxon>Eukaryota</taxon>
        <taxon>Viridiplantae</taxon>
        <taxon>Streptophyta</taxon>
        <taxon>Embryophyta</taxon>
        <taxon>Tracheophyta</taxon>
        <taxon>Spermatophyta</taxon>
        <taxon>Magnoliopsida</taxon>
        <taxon>Liliopsida</taxon>
        <taxon>Poales</taxon>
        <taxon>Poaceae</taxon>
        <taxon>BOP clade</taxon>
        <taxon>Oryzoideae</taxon>
        <taxon>Oryzeae</taxon>
        <taxon>Oryzinae</taxon>
        <taxon>Oryza</taxon>
    </lineage>
</organism>
<protein>
    <submittedName>
        <fullName evidence="2">Uncharacterized protein</fullName>
    </submittedName>
</protein>
<dbReference type="EMBL" id="AP018884">
    <property type="protein sequence ID" value="BBF90057.1"/>
    <property type="molecule type" value="Genomic_DNA"/>
</dbReference>
<evidence type="ECO:0000256" key="1">
    <source>
        <dbReference type="SAM" id="MobiDB-lite"/>
    </source>
</evidence>
<evidence type="ECO:0000313" key="3">
    <source>
        <dbReference type="EMBL" id="BBF90063.1"/>
    </source>
</evidence>
<feature type="region of interest" description="Disordered" evidence="1">
    <location>
        <begin position="1"/>
        <end position="62"/>
    </location>
</feature>
<reference evidence="3" key="1">
    <citation type="submission" date="2018-08" db="EMBL/GenBank/DDBJ databases">
        <title>Oryza rufipogon genomic DNA, chromosome 11, BAC clone:ORUFIa0098F13.</title>
        <authorList>
            <person name="Wu J."/>
            <person name="Kanamori H."/>
        </authorList>
    </citation>
    <scope>NUCLEOTIDE SEQUENCE</scope>
    <source>
        <strain evidence="3">W1943</strain>
    </source>
</reference>